<keyword evidence="10 16" id="KW-1133">Transmembrane helix</keyword>
<proteinExistence type="inferred from homology"/>
<dbReference type="PANTHER" id="PTHR11435">
    <property type="entry name" value="NADH UBIQUINONE OXIDOREDUCTASE SUBUNIT ND6"/>
    <property type="match status" value="1"/>
</dbReference>
<evidence type="ECO:0000256" key="7">
    <source>
        <dbReference type="ARBA" id="ARBA00022692"/>
    </source>
</evidence>
<organism evidence="17">
    <name type="scientific">Davidina mongolica</name>
    <dbReference type="NCBI Taxonomy" id="3381336"/>
    <lineage>
        <taxon>Eukaryota</taxon>
        <taxon>Metazoa</taxon>
        <taxon>Ecdysozoa</taxon>
        <taxon>Arthropoda</taxon>
        <taxon>Hexapoda</taxon>
        <taxon>Insecta</taxon>
        <taxon>Pterygota</taxon>
        <taxon>Neoptera</taxon>
        <taxon>Endopterygota</taxon>
        <taxon>Lepidoptera</taxon>
        <taxon>Glossata</taxon>
        <taxon>Ditrysia</taxon>
        <taxon>Papilionoidea</taxon>
        <taxon>Nymphalidae</taxon>
        <taxon>Satyrinae</taxon>
        <taxon>Satyrini</taxon>
        <taxon>Satyrina</taxon>
        <taxon>Davidina</taxon>
    </lineage>
</organism>
<dbReference type="PANTHER" id="PTHR11435:SF1">
    <property type="entry name" value="NADH-UBIQUINONE OXIDOREDUCTASE CHAIN 6"/>
    <property type="match status" value="1"/>
</dbReference>
<dbReference type="EMBL" id="JX523407">
    <property type="protein sequence ID" value="AFV61002.1"/>
    <property type="molecule type" value="Genomic_DNA"/>
</dbReference>
<geneLocation type="mitochondrion" evidence="17"/>
<evidence type="ECO:0000256" key="1">
    <source>
        <dbReference type="ARBA" id="ARBA00004225"/>
    </source>
</evidence>
<evidence type="ECO:0000256" key="14">
    <source>
        <dbReference type="ARBA" id="ARBA00031019"/>
    </source>
</evidence>
<keyword evidence="8" id="KW-1278">Translocase</keyword>
<dbReference type="EC" id="7.1.1.2" evidence="3"/>
<evidence type="ECO:0000256" key="12">
    <source>
        <dbReference type="ARBA" id="ARBA00023128"/>
    </source>
</evidence>
<protein>
    <recommendedName>
        <fullName evidence="4">NADH-ubiquinone oxidoreductase chain 6</fullName>
        <ecNumber evidence="3">7.1.1.2</ecNumber>
    </recommendedName>
    <alternativeName>
        <fullName evidence="14">NADH dehydrogenase subunit 6</fullName>
    </alternativeName>
</protein>
<feature type="non-terminal residue" evidence="17">
    <location>
        <position position="178"/>
    </location>
</feature>
<dbReference type="InterPro" id="IPR050269">
    <property type="entry name" value="ComplexI_Subunit6"/>
</dbReference>
<accession>V9LTY3</accession>
<comment type="subcellular location">
    <subcellularLocation>
        <location evidence="1">Mitochondrion membrane</location>
        <topology evidence="1">Multi-pass membrane protein</topology>
    </subcellularLocation>
</comment>
<evidence type="ECO:0000256" key="6">
    <source>
        <dbReference type="ARBA" id="ARBA00022660"/>
    </source>
</evidence>
<name>V9LTY3_9NEOP</name>
<dbReference type="GO" id="GO:0008137">
    <property type="term" value="F:NADH dehydrogenase (ubiquinone) activity"/>
    <property type="evidence" value="ECO:0007669"/>
    <property type="project" value="UniProtKB-EC"/>
</dbReference>
<dbReference type="AlphaFoldDB" id="V9LTY3"/>
<keyword evidence="7 16" id="KW-0812">Transmembrane</keyword>
<evidence type="ECO:0000256" key="11">
    <source>
        <dbReference type="ARBA" id="ARBA00023027"/>
    </source>
</evidence>
<feature type="transmembrane region" description="Helical" evidence="16">
    <location>
        <begin position="146"/>
        <end position="171"/>
    </location>
</feature>
<keyword evidence="9" id="KW-0249">Electron transport</keyword>
<feature type="transmembrane region" description="Helical" evidence="16">
    <location>
        <begin position="54"/>
        <end position="73"/>
    </location>
</feature>
<evidence type="ECO:0000313" key="17">
    <source>
        <dbReference type="EMBL" id="AFV61002.1"/>
    </source>
</evidence>
<dbReference type="GO" id="GO:0031966">
    <property type="term" value="C:mitochondrial membrane"/>
    <property type="evidence" value="ECO:0007669"/>
    <property type="project" value="UniProtKB-SubCell"/>
</dbReference>
<evidence type="ECO:0000256" key="8">
    <source>
        <dbReference type="ARBA" id="ARBA00022967"/>
    </source>
</evidence>
<keyword evidence="11" id="KW-0520">NAD</keyword>
<keyword evidence="13 16" id="KW-0472">Membrane</keyword>
<evidence type="ECO:0000256" key="16">
    <source>
        <dbReference type="SAM" id="Phobius"/>
    </source>
</evidence>
<sequence>MFFDIKMFMSFMVIFLTIFMFFVNHPISMGLLILIQTLLICLLLGMLINSYWFSYILFLVFLGGLLVLFIYVSSIASNELMNFSLINKFNFMIPIMILLITILLKNNLNWLNLSLNEDMNNFINTFLFSYNENNINLFKLYNEQTYLLMIMMIIYLFITLIAVVKITNIFFGPLRSFN</sequence>
<comment type="similarity">
    <text evidence="2">Belongs to the complex I subunit 6 family.</text>
</comment>
<gene>
    <name evidence="17" type="primary">ND6</name>
</gene>
<evidence type="ECO:0000256" key="15">
    <source>
        <dbReference type="ARBA" id="ARBA00049551"/>
    </source>
</evidence>
<evidence type="ECO:0000256" key="9">
    <source>
        <dbReference type="ARBA" id="ARBA00022982"/>
    </source>
</evidence>
<evidence type="ECO:0000256" key="5">
    <source>
        <dbReference type="ARBA" id="ARBA00022448"/>
    </source>
</evidence>
<comment type="catalytic activity">
    <reaction evidence="15">
        <text>a ubiquinone + NADH + 5 H(+)(in) = a ubiquinol + NAD(+) + 4 H(+)(out)</text>
        <dbReference type="Rhea" id="RHEA:29091"/>
        <dbReference type="Rhea" id="RHEA-COMP:9565"/>
        <dbReference type="Rhea" id="RHEA-COMP:9566"/>
        <dbReference type="ChEBI" id="CHEBI:15378"/>
        <dbReference type="ChEBI" id="CHEBI:16389"/>
        <dbReference type="ChEBI" id="CHEBI:17976"/>
        <dbReference type="ChEBI" id="CHEBI:57540"/>
        <dbReference type="ChEBI" id="CHEBI:57945"/>
        <dbReference type="EC" id="7.1.1.2"/>
    </reaction>
</comment>
<keyword evidence="5" id="KW-0813">Transport</keyword>
<evidence type="ECO:0000256" key="10">
    <source>
        <dbReference type="ARBA" id="ARBA00022989"/>
    </source>
</evidence>
<keyword evidence="6" id="KW-0679">Respiratory chain</keyword>
<evidence type="ECO:0000256" key="2">
    <source>
        <dbReference type="ARBA" id="ARBA00005698"/>
    </source>
</evidence>
<evidence type="ECO:0000256" key="13">
    <source>
        <dbReference type="ARBA" id="ARBA00023136"/>
    </source>
</evidence>
<feature type="transmembrane region" description="Helical" evidence="16">
    <location>
        <begin position="85"/>
        <end position="104"/>
    </location>
</feature>
<reference evidence="17" key="1">
    <citation type="submission" date="2012-08" db="EMBL/GenBank/DDBJ databases">
        <title>Genetic relationships between Oeneis mongolica and Oeneis urda.</title>
        <authorList>
            <person name="Wan X."/>
            <person name="Kim M.J."/>
            <person name="Kim I."/>
        </authorList>
    </citation>
    <scope>NUCLEOTIDE SEQUENCE</scope>
    <source>
        <strain evidence="17">OM3642</strain>
    </source>
</reference>
<evidence type="ECO:0000256" key="3">
    <source>
        <dbReference type="ARBA" id="ARBA00012944"/>
    </source>
</evidence>
<evidence type="ECO:0000256" key="4">
    <source>
        <dbReference type="ARBA" id="ARBA00021095"/>
    </source>
</evidence>
<keyword evidence="12 17" id="KW-0496">Mitochondrion</keyword>